<organism evidence="1 2">
    <name type="scientific">Hydrogenophaga intermedia</name>
    <dbReference type="NCBI Taxonomy" id="65786"/>
    <lineage>
        <taxon>Bacteria</taxon>
        <taxon>Pseudomonadati</taxon>
        <taxon>Pseudomonadota</taxon>
        <taxon>Betaproteobacteria</taxon>
        <taxon>Burkholderiales</taxon>
        <taxon>Comamonadaceae</taxon>
        <taxon>Hydrogenophaga</taxon>
    </lineage>
</organism>
<evidence type="ECO:0000313" key="2">
    <source>
        <dbReference type="Proteomes" id="UP000028878"/>
    </source>
</evidence>
<dbReference type="EMBL" id="CCAE010000010">
    <property type="protein sequence ID" value="CDN87383.1"/>
    <property type="molecule type" value="Genomic_DNA"/>
</dbReference>
<gene>
    <name evidence="1" type="ORF">BN948_01805</name>
</gene>
<keyword evidence="2" id="KW-1185">Reference proteome</keyword>
<dbReference type="RefSeq" id="WP_035621275.1">
    <property type="nucleotide sequence ID" value="NZ_CCAE010000010.1"/>
</dbReference>
<dbReference type="AlphaFoldDB" id="A0A1L1PHB0"/>
<proteinExistence type="predicted"/>
<protein>
    <submittedName>
        <fullName evidence="1">Uncharacterized protein</fullName>
    </submittedName>
</protein>
<name>A0A1L1PHB0_HYDIT</name>
<reference evidence="2" key="1">
    <citation type="submission" date="2014-11" db="EMBL/GenBank/DDBJ databases">
        <title>Draft genome sequence of Hydrogenophaga intermedia S1.</title>
        <authorList>
            <person name="Gan H.M."/>
            <person name="Chew T.H."/>
            <person name="Stolz A."/>
        </authorList>
    </citation>
    <scope>NUCLEOTIDE SEQUENCE [LARGE SCALE GENOMIC DNA]</scope>
    <source>
        <strain evidence="2">S1</strain>
    </source>
</reference>
<evidence type="ECO:0000313" key="1">
    <source>
        <dbReference type="EMBL" id="CDN87383.1"/>
    </source>
</evidence>
<dbReference type="Proteomes" id="UP000028878">
    <property type="component" value="Unassembled WGS sequence"/>
</dbReference>
<sequence length="95" mass="9413">MNMQASPNEGHEYAGSPTEVGAQIVADSLGSAIEAANAGGASPQQVAQMLAGAIAAVAGMVATNYGADAAIDMLKGTVENIENNRAAFAPAPQLN</sequence>
<accession>A0A1L1PHB0</accession>